<dbReference type="Proteomes" id="UP000518904">
    <property type="component" value="Unassembled WGS sequence"/>
</dbReference>
<reference evidence="2 3" key="1">
    <citation type="submission" date="2020-04" db="EMBL/GenBank/DDBJ databases">
        <title>Whole-genome sequencing of Vibrio spp. from China reveals different genetic environments of blaCTX-M-14 among diverse lineages.</title>
        <authorList>
            <person name="Zheng Z."/>
            <person name="Ye L."/>
            <person name="Chen S."/>
        </authorList>
    </citation>
    <scope>NUCLEOTIDE SEQUENCE [LARGE SCALE GENOMIC DNA]</scope>
    <source>
        <strain evidence="2 3">Vb0551</strain>
    </source>
</reference>
<comment type="caution">
    <text evidence="2">The sequence shown here is derived from an EMBL/GenBank/DDBJ whole genome shotgun (WGS) entry which is preliminary data.</text>
</comment>
<feature type="non-terminal residue" evidence="2">
    <location>
        <position position="83"/>
    </location>
</feature>
<dbReference type="AlphaFoldDB" id="A0A7Y0XD09"/>
<feature type="non-terminal residue" evidence="2">
    <location>
        <position position="1"/>
    </location>
</feature>
<organism evidence="2 3">
    <name type="scientific">Vibrio parahaemolyticus</name>
    <dbReference type="NCBI Taxonomy" id="670"/>
    <lineage>
        <taxon>Bacteria</taxon>
        <taxon>Pseudomonadati</taxon>
        <taxon>Pseudomonadota</taxon>
        <taxon>Gammaproteobacteria</taxon>
        <taxon>Vibrionales</taxon>
        <taxon>Vibrionaceae</taxon>
        <taxon>Vibrio</taxon>
    </lineage>
</organism>
<feature type="region of interest" description="Disordered" evidence="1">
    <location>
        <begin position="63"/>
        <end position="83"/>
    </location>
</feature>
<accession>A0A7Y0XD09</accession>
<protein>
    <submittedName>
        <fullName evidence="2">Uncharacterized protein</fullName>
    </submittedName>
</protein>
<evidence type="ECO:0000256" key="1">
    <source>
        <dbReference type="SAM" id="MobiDB-lite"/>
    </source>
</evidence>
<evidence type="ECO:0000313" key="2">
    <source>
        <dbReference type="EMBL" id="NMU83917.1"/>
    </source>
</evidence>
<gene>
    <name evidence="2" type="ORF">HKB16_13595</name>
</gene>
<proteinExistence type="predicted"/>
<sequence length="83" mass="8891">KPDSYYFPDANKPDVGGLQGIYDSGDDMDSVGNNAKGSLWSDANSANPSISGAAYKVLLDASNRSRPDFSNDPVLNLSKKTYE</sequence>
<name>A0A7Y0XD09_VIBPH</name>
<dbReference type="EMBL" id="JABCLB010001238">
    <property type="protein sequence ID" value="NMU83917.1"/>
    <property type="molecule type" value="Genomic_DNA"/>
</dbReference>
<evidence type="ECO:0000313" key="3">
    <source>
        <dbReference type="Proteomes" id="UP000518904"/>
    </source>
</evidence>